<evidence type="ECO:0000256" key="2">
    <source>
        <dbReference type="ARBA" id="ARBA00012552"/>
    </source>
</evidence>
<evidence type="ECO:0000259" key="21">
    <source>
        <dbReference type="Pfam" id="PF13087"/>
    </source>
</evidence>
<comment type="similarity">
    <text evidence="15">Belongs to the CWF11 family.</text>
</comment>
<dbReference type="InterPro" id="IPR041679">
    <property type="entry name" value="DNA2/NAM7-like_C"/>
</dbReference>
<evidence type="ECO:0000259" key="22">
    <source>
        <dbReference type="Pfam" id="PF16399"/>
    </source>
</evidence>
<dbReference type="GO" id="GO:0003729">
    <property type="term" value="F:mRNA binding"/>
    <property type="evidence" value="ECO:0007669"/>
    <property type="project" value="TreeGrafter"/>
</dbReference>
<dbReference type="InterPro" id="IPR032174">
    <property type="entry name" value="Aquarius_N"/>
</dbReference>
<keyword evidence="10" id="KW-0007">Acetylation</keyword>
<evidence type="ECO:0000256" key="14">
    <source>
        <dbReference type="ARBA" id="ARBA00057313"/>
    </source>
</evidence>
<evidence type="ECO:0000256" key="18">
    <source>
        <dbReference type="ARBA" id="ARBA00083796"/>
    </source>
</evidence>
<dbReference type="Pfam" id="PF13086">
    <property type="entry name" value="AAA_11"/>
    <property type="match status" value="1"/>
</dbReference>
<feature type="domain" description="DNA2/NAM7 helicase helicase" evidence="20">
    <location>
        <begin position="516"/>
        <end position="820"/>
    </location>
</feature>
<feature type="domain" description="RNA helicase aquarius beta-barrel" evidence="23">
    <location>
        <begin position="215"/>
        <end position="379"/>
    </location>
</feature>
<comment type="function">
    <text evidence="14">Involved in pre-mRNA splicing as component of the spliceosome. Intron-binding spliceosomal protein required to link pre-mRNA splicing and snoRNP (small nucleolar ribonucleoprotein) biogenesis. Plays a key role in position-dependent assembly of intron-encoded box C/D small snoRNP, splicing being required for snoRNP assembly. May act by helping the folding of the snoRNA sequence. Binds to intron of pre-mRNAs in a sequence-independent manner, contacting the region between snoRNA and the branchpoint of introns (40 nucleotides upstream of the branchpoint) during the late stages of splicing. Has ATP-dependent RNA helicase activity and can unwind double-stranded RNA molecules with a 3' overhang (in vitro).</text>
</comment>
<dbReference type="EC" id="3.6.4.13" evidence="2"/>
<dbReference type="InterPro" id="IPR041677">
    <property type="entry name" value="DNA2/NAM7_AAA_11"/>
</dbReference>
<keyword evidence="4" id="KW-0747">Spliceosome</keyword>
<evidence type="ECO:0000259" key="23">
    <source>
        <dbReference type="Pfam" id="PF21143"/>
    </source>
</evidence>
<evidence type="ECO:0000256" key="1">
    <source>
        <dbReference type="ARBA" id="ARBA00004642"/>
    </source>
</evidence>
<evidence type="ECO:0000256" key="11">
    <source>
        <dbReference type="ARBA" id="ARBA00023187"/>
    </source>
</evidence>
<keyword evidence="8" id="KW-0067">ATP-binding</keyword>
<dbReference type="RefSeq" id="XP_011644375.1">
    <property type="nucleotide sequence ID" value="XM_011646073.2"/>
</dbReference>
<evidence type="ECO:0000256" key="5">
    <source>
        <dbReference type="ARBA" id="ARBA00022741"/>
    </source>
</evidence>
<evidence type="ECO:0000259" key="20">
    <source>
        <dbReference type="Pfam" id="PF13086"/>
    </source>
</evidence>
<evidence type="ECO:0000256" key="10">
    <source>
        <dbReference type="ARBA" id="ARBA00022990"/>
    </source>
</evidence>
<dbReference type="OrthoDB" id="1879at2759"/>
<comment type="catalytic activity">
    <reaction evidence="13">
        <text>ATP + H2O = ADP + phosphate + H(+)</text>
        <dbReference type="Rhea" id="RHEA:13065"/>
        <dbReference type="ChEBI" id="CHEBI:15377"/>
        <dbReference type="ChEBI" id="CHEBI:15378"/>
        <dbReference type="ChEBI" id="CHEBI:30616"/>
        <dbReference type="ChEBI" id="CHEBI:43474"/>
        <dbReference type="ChEBI" id="CHEBI:456216"/>
        <dbReference type="EC" id="3.6.4.13"/>
    </reaction>
</comment>
<dbReference type="GO" id="GO:0005654">
    <property type="term" value="C:nucleoplasm"/>
    <property type="evidence" value="ECO:0007669"/>
    <property type="project" value="UniProtKB-SubCell"/>
</dbReference>
<evidence type="ECO:0000256" key="9">
    <source>
        <dbReference type="ARBA" id="ARBA00022884"/>
    </source>
</evidence>
<dbReference type="InterPro" id="IPR045055">
    <property type="entry name" value="DNA2/NAM7-like"/>
</dbReference>
<dbReference type="Pfam" id="PF21143">
    <property type="entry name" value="Aquarius_N_2nd"/>
    <property type="match status" value="1"/>
</dbReference>
<dbReference type="GeneID" id="105431698"/>
<dbReference type="GO" id="GO:0005524">
    <property type="term" value="F:ATP binding"/>
    <property type="evidence" value="ECO:0007669"/>
    <property type="project" value="UniProtKB-KW"/>
</dbReference>
<dbReference type="CDD" id="cd17935">
    <property type="entry name" value="EEXXQc_AQR"/>
    <property type="match status" value="1"/>
</dbReference>
<keyword evidence="11" id="KW-0508">mRNA splicing</keyword>
<dbReference type="GO" id="GO:0006397">
    <property type="term" value="P:mRNA processing"/>
    <property type="evidence" value="ECO:0007669"/>
    <property type="project" value="UniProtKB-KW"/>
</dbReference>
<protein>
    <recommendedName>
        <fullName evidence="17">RNA helicase aquarius</fullName>
        <ecNumber evidence="2">3.6.4.13</ecNumber>
    </recommendedName>
    <alternativeName>
        <fullName evidence="18">Intron-binding protein of 160 kDa</fullName>
    </alternativeName>
</protein>
<evidence type="ECO:0000313" key="25">
    <source>
        <dbReference type="Proteomes" id="UP000504615"/>
    </source>
</evidence>
<keyword evidence="6" id="KW-0378">Hydrolase</keyword>
<dbReference type="Pfam" id="PF13087">
    <property type="entry name" value="AAA_12"/>
    <property type="match status" value="1"/>
</dbReference>
<keyword evidence="7 26" id="KW-0347">Helicase</keyword>
<proteinExistence type="inferred from homology"/>
<evidence type="ECO:0000256" key="4">
    <source>
        <dbReference type="ARBA" id="ARBA00022728"/>
    </source>
</evidence>
<dbReference type="InterPro" id="IPR048966">
    <property type="entry name" value="Aquarius_b-barrel"/>
</dbReference>
<dbReference type="GO" id="GO:0071013">
    <property type="term" value="C:catalytic step 2 spliceosome"/>
    <property type="evidence" value="ECO:0007669"/>
    <property type="project" value="TreeGrafter"/>
</dbReference>
<evidence type="ECO:0000256" key="16">
    <source>
        <dbReference type="ARBA" id="ARBA00063921"/>
    </source>
</evidence>
<evidence type="ECO:0000256" key="7">
    <source>
        <dbReference type="ARBA" id="ARBA00022806"/>
    </source>
</evidence>
<dbReference type="SUPFAM" id="SSF52540">
    <property type="entry name" value="P-loop containing nucleoside triphosphate hydrolases"/>
    <property type="match status" value="1"/>
</dbReference>
<name>A0A6I9WM07_9HYME</name>
<dbReference type="InterPro" id="IPR048967">
    <property type="entry name" value="Aquarius_insert"/>
</dbReference>
<dbReference type="Pfam" id="PF16399">
    <property type="entry name" value="Aquarius_N_1st"/>
    <property type="match status" value="1"/>
</dbReference>
<dbReference type="AlphaFoldDB" id="A0A6I9WM07"/>
<dbReference type="InterPro" id="IPR047187">
    <property type="entry name" value="SF1_C_Upf1"/>
</dbReference>
<evidence type="ECO:0000259" key="24">
    <source>
        <dbReference type="Pfam" id="PF21144"/>
    </source>
</evidence>
<evidence type="ECO:0000256" key="12">
    <source>
        <dbReference type="ARBA" id="ARBA00023242"/>
    </source>
</evidence>
<dbReference type="GO" id="GO:0008380">
    <property type="term" value="P:RNA splicing"/>
    <property type="evidence" value="ECO:0007669"/>
    <property type="project" value="UniProtKB-KW"/>
</dbReference>
<evidence type="ECO:0000256" key="15">
    <source>
        <dbReference type="ARBA" id="ARBA00061244"/>
    </source>
</evidence>
<dbReference type="PANTHER" id="PTHR10887">
    <property type="entry name" value="DNA2/NAM7 HELICASE FAMILY"/>
    <property type="match status" value="1"/>
</dbReference>
<organism evidence="25 26">
    <name type="scientific">Pogonomyrmex barbatus</name>
    <name type="common">red harvester ant</name>
    <dbReference type="NCBI Taxonomy" id="144034"/>
    <lineage>
        <taxon>Eukaryota</taxon>
        <taxon>Metazoa</taxon>
        <taxon>Ecdysozoa</taxon>
        <taxon>Arthropoda</taxon>
        <taxon>Hexapoda</taxon>
        <taxon>Insecta</taxon>
        <taxon>Pterygota</taxon>
        <taxon>Neoptera</taxon>
        <taxon>Endopterygota</taxon>
        <taxon>Hymenoptera</taxon>
        <taxon>Apocrita</taxon>
        <taxon>Aculeata</taxon>
        <taxon>Formicoidea</taxon>
        <taxon>Formicidae</taxon>
        <taxon>Myrmicinae</taxon>
        <taxon>Pogonomyrmex</taxon>
    </lineage>
</organism>
<evidence type="ECO:0000256" key="19">
    <source>
        <dbReference type="SAM" id="MobiDB-lite"/>
    </source>
</evidence>
<dbReference type="GO" id="GO:0003724">
    <property type="term" value="F:RNA helicase activity"/>
    <property type="evidence" value="ECO:0007669"/>
    <property type="project" value="UniProtKB-EC"/>
</dbReference>
<feature type="region of interest" description="Disordered" evidence="19">
    <location>
        <begin position="1094"/>
        <end position="1167"/>
    </location>
</feature>
<dbReference type="FunFam" id="3.40.50.300:FF:000396">
    <property type="entry name" value="RNA helicase aquarius"/>
    <property type="match status" value="1"/>
</dbReference>
<keyword evidence="25" id="KW-1185">Reference proteome</keyword>
<keyword evidence="3" id="KW-0507">mRNA processing</keyword>
<feature type="domain" description="RNA helicase aquarius N-terminal" evidence="22">
    <location>
        <begin position="14"/>
        <end position="136"/>
    </location>
</feature>
<comment type="subunit">
    <text evidence="16">Identified in the spliceosome C complex. Component of the XAB2 complex, a multimeric protein complex composed of XAB2, PRPF19, AQR, ZNF830, ISY1, and PPIE. Identified in a pentameric intron-binding (IB) complex composed of AQR, XAB2, ISY1, ZNF830 and PPIE that is incorporated into the spliceosome as a preassembled complex. The IB complex does not contain PRPF19. Within the spliceosome, interacts with SNRPA1, SF3B1, SF3B3, SF3A1 and SF3A2.</text>
</comment>
<feature type="compositionally biased region" description="Polar residues" evidence="19">
    <location>
        <begin position="1101"/>
        <end position="1110"/>
    </location>
</feature>
<evidence type="ECO:0000256" key="6">
    <source>
        <dbReference type="ARBA" id="ARBA00022801"/>
    </source>
</evidence>
<feature type="domain" description="RNA helicase aquarius insertion" evidence="24">
    <location>
        <begin position="428"/>
        <end position="504"/>
    </location>
</feature>
<gene>
    <name evidence="26" type="primary">LOC105431698</name>
</gene>
<dbReference type="Proteomes" id="UP000504615">
    <property type="component" value="Unplaced"/>
</dbReference>
<keyword evidence="9" id="KW-0694">RNA-binding</keyword>
<dbReference type="CDD" id="cd18808">
    <property type="entry name" value="SF1_C_Upf1"/>
    <property type="match status" value="1"/>
</dbReference>
<sequence>MRTGLRLRRLLKKEYCRVLLEMLKFYARFEISEETGNPLTDHDMTELHYAKITSLQNAVFAKFPDLRSFALANVASVDVRDALYKHFGSLSQEKLRSIASYLNLVPPVEREKDENWYRLDIDFLRELLISRHERRPSQLEELNEMPLYPTEDIIWNESIVPTEYFSGEGCLALPKLNLQFLTLHDYLLRNFNLFRLESTYEIRQDIEDAVSRLSPWRAEDGGVYFGGWARMAQPITQFAVVEVAKPNVGENRPSRVRADVTINLSVRKEIKSEWENLRKHDVCFLITVKPPNPIGTKYSHKLPFVPQVGLTTVRGCEVEGMLDSNGRVIEDGPEPRPILPGDSRTYRVWLDCNQYRIDMDNASHGGEDVYEGFNIIMRRKPKENNFKAVLETIRELMNTECVVPDWLHDIILGYGDPGAACYSRMPDEIATIDFNDTFLDIDHLRASFPQYEIKTNSEDEGNLVRPFQLTFEDVLAKHNNEEPIKKVITVKPHVPPSRGPYRANEPKKNQIPFTPTQVEAIRAGMQPGLTLVVGPPGTGKTDVAVQIISNLYHNFPNQRTLIVTHSNQALNQLFEKIMALDIDERHLLRLGHGEEALETEKDFSRYGRVNYVLAKRLDLLLEVQRLQESLNVKGDVAYTCETAGYFFMYQVSTRWDRFQAKIKQRQHTSEKSDLSSIIDEEFPFHKFFDNAPQPLFKRNSYEEDLKIACSCFRYIERIFAQLEEFRAFELLRSGLDRSKYLLVKEAKVIAMTCTHAALKRRELVDMGFKYDNILMEESAQILEIETFIPLLLQNPQDGYNRLKRWIMIGDHHQLPPVIKNMAFQKYSNMEQSLFARFVRLGVPTVDLDGQGRARPSICNLYNWRYKKLGNLTHVERSPEYLVANAGFLYDFQLVNVEDFNGVGESEPSAYFYQNLAEAEYCVAVFMYMRLLGYPADKISILTTYNGQKHLIRDVINIRCANNPLIGRPNKVTTVDKYQGQQNDYILLSLVKTRAVGHLRDARRLVVAMSRARLGLYVFARVSLFKNCFELTPAFDQLMQRPLKLQLLPQELYPTERLNDAAPSTVPMEIEDMPHMAKFVYDYYMEKVSGMKGSQKMWQKPGSMQTSSSPTHKVPTHPGADDDTDDEEELNQDDAEMSESKEEETAENKYEPIKNLVEDPPSEAEDDR</sequence>
<comment type="subcellular location">
    <subcellularLocation>
        <location evidence="1">Nucleus</location>
        <location evidence="1">Nucleoplasm</location>
    </subcellularLocation>
</comment>
<evidence type="ECO:0000256" key="8">
    <source>
        <dbReference type="ARBA" id="ARBA00022840"/>
    </source>
</evidence>
<accession>A0A6I9WM07</accession>
<dbReference type="InterPro" id="IPR027417">
    <property type="entry name" value="P-loop_NTPase"/>
</dbReference>
<feature type="compositionally biased region" description="Acidic residues" evidence="19">
    <location>
        <begin position="1120"/>
        <end position="1144"/>
    </location>
</feature>
<keyword evidence="5" id="KW-0547">Nucleotide-binding</keyword>
<evidence type="ECO:0000256" key="3">
    <source>
        <dbReference type="ARBA" id="ARBA00022664"/>
    </source>
</evidence>
<dbReference type="GO" id="GO:0016787">
    <property type="term" value="F:hydrolase activity"/>
    <property type="evidence" value="ECO:0007669"/>
    <property type="project" value="UniProtKB-KW"/>
</dbReference>
<reference evidence="26" key="1">
    <citation type="submission" date="2025-08" db="UniProtKB">
        <authorList>
            <consortium name="RefSeq"/>
        </authorList>
    </citation>
    <scope>IDENTIFICATION</scope>
</reference>
<evidence type="ECO:0000256" key="17">
    <source>
        <dbReference type="ARBA" id="ARBA00069875"/>
    </source>
</evidence>
<dbReference type="PANTHER" id="PTHR10887:SF5">
    <property type="entry name" value="RNA HELICASE AQUARIUS"/>
    <property type="match status" value="1"/>
</dbReference>
<evidence type="ECO:0000313" key="26">
    <source>
        <dbReference type="RefSeq" id="XP_011644375.1"/>
    </source>
</evidence>
<dbReference type="Pfam" id="PF21144">
    <property type="entry name" value="Aquarius_N_3rd"/>
    <property type="match status" value="1"/>
</dbReference>
<evidence type="ECO:0000256" key="13">
    <source>
        <dbReference type="ARBA" id="ARBA00047984"/>
    </source>
</evidence>
<feature type="domain" description="DNA2/NAM7 helicase-like C-terminal" evidence="21">
    <location>
        <begin position="829"/>
        <end position="1019"/>
    </location>
</feature>
<keyword evidence="12" id="KW-0539">Nucleus</keyword>
<dbReference type="Gene3D" id="3.40.50.300">
    <property type="entry name" value="P-loop containing nucleotide triphosphate hydrolases"/>
    <property type="match status" value="2"/>
</dbReference>